<proteinExistence type="predicted"/>
<evidence type="ECO:0000313" key="2">
    <source>
        <dbReference type="Proteomes" id="UP000198756"/>
    </source>
</evidence>
<sequence length="72" mass="8513">MEAIRIKAYPKNKKQIQSISEFLNKEGIEFELVEKEDFVEFLNEIESSLSQVKQIHEGKVKKERAKDFLNEL</sequence>
<dbReference type="STRING" id="279824.SAMN03080617_02133"/>
<dbReference type="Proteomes" id="UP000198756">
    <property type="component" value="Unassembled WGS sequence"/>
</dbReference>
<keyword evidence="2" id="KW-1185">Reference proteome</keyword>
<name>A0A1G5Y0C9_9BACT</name>
<dbReference type="AlphaFoldDB" id="A0A1G5Y0C9"/>
<gene>
    <name evidence="1" type="ORF">SAMN03080617_02133</name>
</gene>
<organism evidence="1 2">
    <name type="scientific">Algoriphagus alkaliphilus</name>
    <dbReference type="NCBI Taxonomy" id="279824"/>
    <lineage>
        <taxon>Bacteria</taxon>
        <taxon>Pseudomonadati</taxon>
        <taxon>Bacteroidota</taxon>
        <taxon>Cytophagia</taxon>
        <taxon>Cytophagales</taxon>
        <taxon>Cyclobacteriaceae</taxon>
        <taxon>Algoriphagus</taxon>
    </lineage>
</organism>
<protein>
    <submittedName>
        <fullName evidence="1">Uncharacterized protein</fullName>
    </submittedName>
</protein>
<reference evidence="2" key="1">
    <citation type="submission" date="2016-10" db="EMBL/GenBank/DDBJ databases">
        <authorList>
            <person name="Varghese N."/>
            <person name="Submissions S."/>
        </authorList>
    </citation>
    <scope>NUCLEOTIDE SEQUENCE [LARGE SCALE GENOMIC DNA]</scope>
    <source>
        <strain evidence="2">DSM 22703</strain>
    </source>
</reference>
<dbReference type="EMBL" id="FMXE01000013">
    <property type="protein sequence ID" value="SDA76052.1"/>
    <property type="molecule type" value="Genomic_DNA"/>
</dbReference>
<accession>A0A1G5Y0C9</accession>
<dbReference type="RefSeq" id="WP_139183611.1">
    <property type="nucleotide sequence ID" value="NZ_FMXE01000013.1"/>
</dbReference>
<evidence type="ECO:0000313" key="1">
    <source>
        <dbReference type="EMBL" id="SDA76052.1"/>
    </source>
</evidence>
<dbReference type="OrthoDB" id="828210at2"/>